<dbReference type="PRINTS" id="PR01438">
    <property type="entry name" value="UNVRSLSTRESS"/>
</dbReference>
<proteinExistence type="predicted"/>
<dbReference type="PANTHER" id="PTHR31964">
    <property type="entry name" value="ADENINE NUCLEOTIDE ALPHA HYDROLASES-LIKE SUPERFAMILY PROTEIN"/>
    <property type="match status" value="1"/>
</dbReference>
<gene>
    <name evidence="2" type="ORF">RMAR0315_LOCUS12539</name>
</gene>
<protein>
    <recommendedName>
        <fullName evidence="1">UspA domain-containing protein</fullName>
    </recommendedName>
</protein>
<evidence type="ECO:0000313" key="2">
    <source>
        <dbReference type="EMBL" id="CAD8402534.1"/>
    </source>
</evidence>
<dbReference type="PANTHER" id="PTHR31964:SF140">
    <property type="entry name" value="UNIVERSAL STRESS PROTEIN FAMILY PROTEIN"/>
    <property type="match status" value="1"/>
</dbReference>
<sequence>MRNIVISVDESPCSKNAVSWALKNVVRPKEDRVTLLHVAKLVTGNIAMLDGSFADYPVIDPMLFSGSIDKIAKENSVEGIHRRVDGFMTGLRKMVQDAGVPEEHTSEAIFPEGTSDNRSVGGCIVSHASKHNADLIVLGTRGLGSMKGHLMELAGLGSVSDYVVHHTNCPVTVVHPSKPQEAPAH</sequence>
<dbReference type="CDD" id="cd23659">
    <property type="entry name" value="USP_At3g01520-like"/>
    <property type="match status" value="1"/>
</dbReference>
<dbReference type="EMBL" id="HBEK01022851">
    <property type="protein sequence ID" value="CAD8402534.1"/>
    <property type="molecule type" value="Transcribed_RNA"/>
</dbReference>
<dbReference type="InterPro" id="IPR006015">
    <property type="entry name" value="Universal_stress_UspA"/>
</dbReference>
<feature type="domain" description="UspA" evidence="1">
    <location>
        <begin position="118"/>
        <end position="175"/>
    </location>
</feature>
<dbReference type="AlphaFoldDB" id="A0A7S0G783"/>
<evidence type="ECO:0000259" key="1">
    <source>
        <dbReference type="Pfam" id="PF00582"/>
    </source>
</evidence>
<dbReference type="InterPro" id="IPR014729">
    <property type="entry name" value="Rossmann-like_a/b/a_fold"/>
</dbReference>
<dbReference type="InterPro" id="IPR006016">
    <property type="entry name" value="UspA"/>
</dbReference>
<organism evidence="2">
    <name type="scientific">Rhodosorus marinus</name>
    <dbReference type="NCBI Taxonomy" id="101924"/>
    <lineage>
        <taxon>Eukaryota</taxon>
        <taxon>Rhodophyta</taxon>
        <taxon>Stylonematophyceae</taxon>
        <taxon>Stylonematales</taxon>
        <taxon>Stylonemataceae</taxon>
        <taxon>Rhodosorus</taxon>
    </lineage>
</organism>
<name>A0A7S0G783_9RHOD</name>
<feature type="domain" description="UspA" evidence="1">
    <location>
        <begin position="1"/>
        <end position="40"/>
    </location>
</feature>
<dbReference type="Gene3D" id="3.40.50.620">
    <property type="entry name" value="HUPs"/>
    <property type="match status" value="1"/>
</dbReference>
<accession>A0A7S0G783</accession>
<dbReference type="Pfam" id="PF00582">
    <property type="entry name" value="Usp"/>
    <property type="match status" value="2"/>
</dbReference>
<reference evidence="2" key="1">
    <citation type="submission" date="2021-01" db="EMBL/GenBank/DDBJ databases">
        <authorList>
            <person name="Corre E."/>
            <person name="Pelletier E."/>
            <person name="Niang G."/>
            <person name="Scheremetjew M."/>
            <person name="Finn R."/>
            <person name="Kale V."/>
            <person name="Holt S."/>
            <person name="Cochrane G."/>
            <person name="Meng A."/>
            <person name="Brown T."/>
            <person name="Cohen L."/>
        </authorList>
    </citation>
    <scope>NUCLEOTIDE SEQUENCE</scope>
    <source>
        <strain evidence="2">UTEX LB 2760</strain>
    </source>
</reference>
<dbReference type="SUPFAM" id="SSF52402">
    <property type="entry name" value="Adenine nucleotide alpha hydrolases-like"/>
    <property type="match status" value="1"/>
</dbReference>